<proteinExistence type="predicted"/>
<evidence type="ECO:0000256" key="1">
    <source>
        <dbReference type="SAM" id="SignalP"/>
    </source>
</evidence>
<dbReference type="RefSeq" id="WP_167488935.1">
    <property type="nucleotide sequence ID" value="NZ_CP046173.1"/>
</dbReference>
<evidence type="ECO:0000313" key="2">
    <source>
        <dbReference type="EMBL" id="QIS21648.1"/>
    </source>
</evidence>
<sequence>MNVVTRLAAATTGLLAVPVVCAGFVSAAPVLVEDAPVTLISIPGGAAHPESIAGYVSSVSAGQQDFDPGPYSSLEECEQARERYYDPSQLECVPV</sequence>
<protein>
    <submittedName>
        <fullName evidence="2">Uncharacterized protein</fullName>
    </submittedName>
</protein>
<accession>A0A6G9Z805</accession>
<evidence type="ECO:0000313" key="3">
    <source>
        <dbReference type="Proteomes" id="UP000500953"/>
    </source>
</evidence>
<dbReference type="EMBL" id="CP046173">
    <property type="protein sequence ID" value="QIS21648.1"/>
    <property type="molecule type" value="Genomic_DNA"/>
</dbReference>
<feature type="chain" id="PRO_5039297383" evidence="1">
    <location>
        <begin position="23"/>
        <end position="95"/>
    </location>
</feature>
<reference evidence="2 3" key="1">
    <citation type="journal article" date="2019" name="ACS Chem. Biol.">
        <title>Identification and Mobilization of a Cryptic Antibiotic Biosynthesis Gene Locus from a Human-Pathogenic Nocardia Isolate.</title>
        <authorList>
            <person name="Herisse M."/>
            <person name="Ishida K."/>
            <person name="Porter J.L."/>
            <person name="Howden B."/>
            <person name="Hertweck C."/>
            <person name="Stinear T.P."/>
            <person name="Pidot S.J."/>
        </authorList>
    </citation>
    <scope>NUCLEOTIDE SEQUENCE [LARGE SCALE GENOMIC DNA]</scope>
    <source>
        <strain evidence="2 3">AUSMDU00012715</strain>
    </source>
</reference>
<gene>
    <name evidence="2" type="ORF">F6W96_28230</name>
</gene>
<keyword evidence="1" id="KW-0732">Signal</keyword>
<feature type="signal peptide" evidence="1">
    <location>
        <begin position="1"/>
        <end position="22"/>
    </location>
</feature>
<name>A0A6G9Z805_9NOCA</name>
<dbReference type="Proteomes" id="UP000500953">
    <property type="component" value="Chromosome"/>
</dbReference>
<dbReference type="AlphaFoldDB" id="A0A6G9Z805"/>
<organism evidence="2 3">
    <name type="scientific">Nocardia terpenica</name>
    <dbReference type="NCBI Taxonomy" id="455432"/>
    <lineage>
        <taxon>Bacteria</taxon>
        <taxon>Bacillati</taxon>
        <taxon>Actinomycetota</taxon>
        <taxon>Actinomycetes</taxon>
        <taxon>Mycobacteriales</taxon>
        <taxon>Nocardiaceae</taxon>
        <taxon>Nocardia</taxon>
    </lineage>
</organism>